<gene>
    <name evidence="1" type="ORF">VA599_09400</name>
</gene>
<dbReference type="EMBL" id="JAYFSJ010000005">
    <property type="protein sequence ID" value="MEN7430965.1"/>
    <property type="molecule type" value="Genomic_DNA"/>
</dbReference>
<accession>A0ABV0CIG6</accession>
<comment type="caution">
    <text evidence="1">The sequence shown here is derived from an EMBL/GenBank/DDBJ whole genome shotgun (WGS) entry which is preliminary data.</text>
</comment>
<reference evidence="1 2" key="1">
    <citation type="submission" date="2023-12" db="EMBL/GenBank/DDBJ databases">
        <title>Chromobacterium sp. strain TRC.1.1.SA producing antimicrobial pigment.</title>
        <authorList>
            <person name="Verma N."/>
            <person name="Choksket S."/>
            <person name="Pinnaka A.K."/>
            <person name="Korpole S."/>
        </authorList>
    </citation>
    <scope>NUCLEOTIDE SEQUENCE [LARGE SCALE GENOMIC DNA]</scope>
    <source>
        <strain evidence="1 2">TRC1.1.SA</strain>
    </source>
</reference>
<organism evidence="1 2">
    <name type="scientific">Chromobacterium indicum</name>
    <dbReference type="NCBI Taxonomy" id="3110228"/>
    <lineage>
        <taxon>Bacteria</taxon>
        <taxon>Pseudomonadati</taxon>
        <taxon>Pseudomonadota</taxon>
        <taxon>Betaproteobacteria</taxon>
        <taxon>Neisseriales</taxon>
        <taxon>Chromobacteriaceae</taxon>
        <taxon>Chromobacterium</taxon>
    </lineage>
</organism>
<keyword evidence="2" id="KW-1185">Reference proteome</keyword>
<protein>
    <recommendedName>
        <fullName evidence="3">DUF4468 domain-containing protein</fullName>
    </recommendedName>
</protein>
<evidence type="ECO:0000313" key="1">
    <source>
        <dbReference type="EMBL" id="MEN7430965.1"/>
    </source>
</evidence>
<evidence type="ECO:0008006" key="3">
    <source>
        <dbReference type="Google" id="ProtNLM"/>
    </source>
</evidence>
<sequence length="202" mass="22477">MLYRQNDLMTHQDFNPVQNSFLFSIRILITLALLLPHSSFANEKVCIKDVKFLYSAANWNRLGAKLVRKNSYLTNQNLLISVTKKEKPNIIPISDSDAQEGLGVRGSWYLGGVDGTSGPALLTRKNGFSIYEATEICGITYKNGMSGTGLCYSARIIGKNSDLEINAGSISFEELNKISDVYKTNSIKKFREIVYSVTDGCR</sequence>
<dbReference type="Proteomes" id="UP001405405">
    <property type="component" value="Unassembled WGS sequence"/>
</dbReference>
<evidence type="ECO:0000313" key="2">
    <source>
        <dbReference type="Proteomes" id="UP001405405"/>
    </source>
</evidence>
<proteinExistence type="predicted"/>
<dbReference type="RefSeq" id="WP_346788367.1">
    <property type="nucleotide sequence ID" value="NZ_JAYFSJ010000005.1"/>
</dbReference>
<name>A0ABV0CIG6_9NEIS</name>